<dbReference type="InterPro" id="IPR029039">
    <property type="entry name" value="Flavoprotein-like_sf"/>
</dbReference>
<keyword evidence="3" id="KW-0249">Electron transport</keyword>
<dbReference type="PROSITE" id="PS51384">
    <property type="entry name" value="FAD_FR"/>
    <property type="match status" value="1"/>
</dbReference>
<comment type="caution">
    <text evidence="7">The sequence shown here is derived from an EMBL/GenBank/DDBJ whole genome shotgun (WGS) entry which is preliminary data.</text>
</comment>
<dbReference type="PRINTS" id="PR00369">
    <property type="entry name" value="FLAVODOXIN"/>
</dbReference>
<dbReference type="PANTHER" id="PTHR19384:SF17">
    <property type="entry name" value="NADPH--CYTOCHROME P450 REDUCTASE"/>
    <property type="match status" value="1"/>
</dbReference>
<reference evidence="7 8" key="1">
    <citation type="journal article" date="2017" name="Eur. J. Clin. Microbiol. Infect. Dis.">
        <title>Uncommonly isolated clinical Pseudomonas: identification and phylogenetic assignation.</title>
        <authorList>
            <person name="Mulet M."/>
            <person name="Gomila M."/>
            <person name="Ramirez A."/>
            <person name="Cardew S."/>
            <person name="Moore E.R."/>
            <person name="Lalucat J."/>
            <person name="Garcia-Valdes E."/>
        </authorList>
    </citation>
    <scope>NUCLEOTIDE SEQUENCE [LARGE SCALE GENOMIC DNA]</scope>
    <source>
        <strain evidence="7 8">SD129</strain>
    </source>
</reference>
<organism evidence="7 8">
    <name type="scientific">Stutzerimonas nosocomialis</name>
    <dbReference type="NCBI Taxonomy" id="1056496"/>
    <lineage>
        <taxon>Bacteria</taxon>
        <taxon>Pseudomonadati</taxon>
        <taxon>Pseudomonadota</taxon>
        <taxon>Gammaproteobacteria</taxon>
        <taxon>Pseudomonadales</taxon>
        <taxon>Pseudomonadaceae</taxon>
        <taxon>Stutzerimonas</taxon>
    </lineage>
</organism>
<dbReference type="EMBL" id="QLAG01000001">
    <property type="protein sequence ID" value="TLX65582.1"/>
    <property type="molecule type" value="Genomic_DNA"/>
</dbReference>
<evidence type="ECO:0000259" key="6">
    <source>
        <dbReference type="PROSITE" id="PS51384"/>
    </source>
</evidence>
<dbReference type="GO" id="GO:0050660">
    <property type="term" value="F:flavin adenine dinucleotide binding"/>
    <property type="evidence" value="ECO:0007669"/>
    <property type="project" value="TreeGrafter"/>
</dbReference>
<dbReference type="InterPro" id="IPR039261">
    <property type="entry name" value="FNR_nucleotide-bd"/>
</dbReference>
<dbReference type="AlphaFoldDB" id="A0A5R9QKY9"/>
<evidence type="ECO:0000313" key="7">
    <source>
        <dbReference type="EMBL" id="TLX65582.1"/>
    </source>
</evidence>
<evidence type="ECO:0000256" key="3">
    <source>
        <dbReference type="ARBA" id="ARBA00022982"/>
    </source>
</evidence>
<dbReference type="InterPro" id="IPR001709">
    <property type="entry name" value="Flavoprot_Pyr_Nucl_cyt_Rdtase"/>
</dbReference>
<name>A0A5R9QKY9_9GAMM</name>
<dbReference type="InterPro" id="IPR001433">
    <property type="entry name" value="OxRdtase_FAD/NAD-bd"/>
</dbReference>
<evidence type="ECO:0000259" key="5">
    <source>
        <dbReference type="PROSITE" id="PS50902"/>
    </source>
</evidence>
<dbReference type="CDD" id="cd06200">
    <property type="entry name" value="SiR_like1"/>
    <property type="match status" value="1"/>
</dbReference>
<gene>
    <name evidence="7" type="ORF">DN820_00050</name>
</gene>
<dbReference type="SUPFAM" id="SSF52343">
    <property type="entry name" value="Ferredoxin reductase-like, C-terminal NADP-linked domain"/>
    <property type="match status" value="1"/>
</dbReference>
<keyword evidence="1" id="KW-0285">Flavoprotein</keyword>
<feature type="domain" description="FAD-binding FR-type" evidence="6">
    <location>
        <begin position="214"/>
        <end position="379"/>
    </location>
</feature>
<dbReference type="PROSITE" id="PS50902">
    <property type="entry name" value="FLAVODOXIN_LIKE"/>
    <property type="match status" value="1"/>
</dbReference>
<dbReference type="Pfam" id="PF00258">
    <property type="entry name" value="Flavodoxin_1"/>
    <property type="match status" value="1"/>
</dbReference>
<dbReference type="InterPro" id="IPR001094">
    <property type="entry name" value="Flavdoxin-like"/>
</dbReference>
<dbReference type="PRINTS" id="PR00371">
    <property type="entry name" value="FPNCR"/>
</dbReference>
<dbReference type="SUPFAM" id="SSF52218">
    <property type="entry name" value="Flavoproteins"/>
    <property type="match status" value="1"/>
</dbReference>
<evidence type="ECO:0000313" key="8">
    <source>
        <dbReference type="Proteomes" id="UP000306753"/>
    </source>
</evidence>
<protein>
    <recommendedName>
        <fullName evidence="4">NADPH--hemoprotein reductase</fullName>
        <ecNumber evidence="4">1.6.2.4</ecNumber>
    </recommendedName>
</protein>
<evidence type="ECO:0000256" key="2">
    <source>
        <dbReference type="ARBA" id="ARBA00022643"/>
    </source>
</evidence>
<evidence type="ECO:0000256" key="4">
    <source>
        <dbReference type="ARBA" id="ARBA00023797"/>
    </source>
</evidence>
<proteinExistence type="predicted"/>
<sequence length="515" mass="56565">MAPALRHWPWLGALLLAVLLLWLRPPRGLSAVLVGLAYLVLCLWYRPLRRGDATVPAPSAHDLLILHASQGGQARALAELSAAQLKAAGLHAQLLPLNACDAERLQRQRRVLFVCATYGEGEAPDDGARFVRQVLGRELDLSHLSYAVLALGDRQYAQFCGFAVALDRWLRQRHASPLFDRVEVDRGDASAVRHWQHLLGHLSGRSDFVDWQPAPYGRWRLERRQCLNPGSPGAPIHHLALAPTDALPAWRAGDIAEIGPRQPAATVAAWLERLGLDGAQPLEDGQSLARHLAAYRLPDALDALRGLPAQQLTGQLAKLPHREYSIASVPADGCVELLVRQQTGQDGGLGLGSGWLCRYAAIGESIDLRIRSNPAFHGPGDATPMILIGSGTGLAGLRAHLRERAAGSHNWLLFGERSARHDALLDDELQGWQRSGHLARLDRAYSRDGGQVYVQHLLREAAQPLRDWLEDGAALYLCGSLEGMGRDVHQLLVELLGEDRLESLAEQGRYRRDLY</sequence>
<keyword evidence="3" id="KW-0813">Transport</keyword>
<dbReference type="Proteomes" id="UP000306753">
    <property type="component" value="Unassembled WGS sequence"/>
</dbReference>
<feature type="domain" description="Flavodoxin-like" evidence="5">
    <location>
        <begin position="63"/>
        <end position="200"/>
    </location>
</feature>
<dbReference type="GO" id="GO:0016655">
    <property type="term" value="F:oxidoreductase activity, acting on NAD(P)H, quinone or similar compound as acceptor"/>
    <property type="evidence" value="ECO:0007669"/>
    <property type="project" value="UniProtKB-ARBA"/>
</dbReference>
<dbReference type="PANTHER" id="PTHR19384">
    <property type="entry name" value="NITRIC OXIDE SYNTHASE-RELATED"/>
    <property type="match status" value="1"/>
</dbReference>
<dbReference type="GO" id="GO:0010181">
    <property type="term" value="F:FMN binding"/>
    <property type="evidence" value="ECO:0007669"/>
    <property type="project" value="InterPro"/>
</dbReference>
<dbReference type="GO" id="GO:0005829">
    <property type="term" value="C:cytosol"/>
    <property type="evidence" value="ECO:0007669"/>
    <property type="project" value="TreeGrafter"/>
</dbReference>
<dbReference type="Pfam" id="PF00175">
    <property type="entry name" value="NAD_binding_1"/>
    <property type="match status" value="1"/>
</dbReference>
<dbReference type="SUPFAM" id="SSF63380">
    <property type="entry name" value="Riboflavin synthase domain-like"/>
    <property type="match status" value="1"/>
</dbReference>
<dbReference type="InterPro" id="IPR008254">
    <property type="entry name" value="Flavodoxin/NO_synth"/>
</dbReference>
<dbReference type="Gene3D" id="3.40.50.360">
    <property type="match status" value="1"/>
</dbReference>
<keyword evidence="8" id="KW-1185">Reference proteome</keyword>
<dbReference type="EC" id="1.6.2.4" evidence="4"/>
<dbReference type="Gene3D" id="3.40.50.80">
    <property type="entry name" value="Nucleotide-binding domain of ferredoxin-NADP reductase (FNR) module"/>
    <property type="match status" value="1"/>
</dbReference>
<keyword evidence="2" id="KW-0288">FMN</keyword>
<dbReference type="InterPro" id="IPR017938">
    <property type="entry name" value="Riboflavin_synthase-like_b-brl"/>
</dbReference>
<accession>A0A5R9QKY9</accession>
<dbReference type="InterPro" id="IPR017927">
    <property type="entry name" value="FAD-bd_FR_type"/>
</dbReference>
<evidence type="ECO:0000256" key="1">
    <source>
        <dbReference type="ARBA" id="ARBA00022630"/>
    </source>
</evidence>
<dbReference type="GO" id="GO:0003958">
    <property type="term" value="F:NADPH-hemoprotein reductase activity"/>
    <property type="evidence" value="ECO:0007669"/>
    <property type="project" value="UniProtKB-EC"/>
</dbReference>